<dbReference type="PANTHER" id="PTHR11735:SF6">
    <property type="entry name" value="TRNA N6-ADENOSINE THREONYLCARBAMOYLTRANSFERASE, MITOCHONDRIAL"/>
    <property type="match status" value="1"/>
</dbReference>
<reference evidence="9 10" key="1">
    <citation type="submission" date="2017-08" db="EMBL/GenBank/DDBJ databases">
        <title>The complete genome sequence of a Mycoplasma hyopneumoniae isolate in Korea.</title>
        <authorList>
            <person name="Han J."/>
            <person name="Lee N."/>
        </authorList>
    </citation>
    <scope>NUCLEOTIDE SEQUENCE [LARGE SCALE GENOMIC DNA]</scope>
    <source>
        <strain evidence="9 10">KM014</strain>
    </source>
</reference>
<evidence type="ECO:0000313" key="9">
    <source>
        <dbReference type="EMBL" id="ASU14024.1"/>
    </source>
</evidence>
<evidence type="ECO:0000256" key="5">
    <source>
        <dbReference type="ARBA" id="ARBA00023004"/>
    </source>
</evidence>
<comment type="catalytic activity">
    <reaction evidence="7">
        <text>L-threonylcarbamoyladenylate + adenosine(37) in tRNA = N(6)-L-threonylcarbamoyladenosine(37) in tRNA + AMP + H(+)</text>
        <dbReference type="Rhea" id="RHEA:37059"/>
        <dbReference type="Rhea" id="RHEA-COMP:10162"/>
        <dbReference type="Rhea" id="RHEA-COMP:10163"/>
        <dbReference type="ChEBI" id="CHEBI:15378"/>
        <dbReference type="ChEBI" id="CHEBI:73682"/>
        <dbReference type="ChEBI" id="CHEBI:74411"/>
        <dbReference type="ChEBI" id="CHEBI:74418"/>
        <dbReference type="ChEBI" id="CHEBI:456215"/>
        <dbReference type="EC" id="2.3.1.234"/>
    </reaction>
</comment>
<keyword evidence="5" id="KW-0408">Iron</keyword>
<evidence type="ECO:0000256" key="6">
    <source>
        <dbReference type="ARBA" id="ARBA00023315"/>
    </source>
</evidence>
<evidence type="ECO:0000256" key="2">
    <source>
        <dbReference type="ARBA" id="ARBA00022679"/>
    </source>
</evidence>
<dbReference type="PRINTS" id="PR00789">
    <property type="entry name" value="OSIALOPTASE"/>
</dbReference>
<accession>A0A223M920</accession>
<sequence>MKILGIETSHDDASVALFSENKVEILLTISQFELHEQFGGTVPELASREHSRNLAIILEKLLGKNIDFSTIDAIAYTKNPGLIGPLKIGFLFASALSLFLISR</sequence>
<evidence type="ECO:0000256" key="3">
    <source>
        <dbReference type="ARBA" id="ARBA00022694"/>
    </source>
</evidence>
<evidence type="ECO:0000313" key="10">
    <source>
        <dbReference type="Proteomes" id="UP000215452"/>
    </source>
</evidence>
<organism evidence="9 10">
    <name type="scientific">Mesomycoplasma hyopneumoniae</name>
    <name type="common">Mycoplasma hyopneumoniae</name>
    <dbReference type="NCBI Taxonomy" id="2099"/>
    <lineage>
        <taxon>Bacteria</taxon>
        <taxon>Bacillati</taxon>
        <taxon>Mycoplasmatota</taxon>
        <taxon>Mycoplasmoidales</taxon>
        <taxon>Metamycoplasmataceae</taxon>
        <taxon>Mesomycoplasma</taxon>
    </lineage>
</organism>
<dbReference type="Pfam" id="PF00814">
    <property type="entry name" value="TsaD"/>
    <property type="match status" value="1"/>
</dbReference>
<name>A0A223M920_MESHO</name>
<dbReference type="Gene3D" id="3.30.420.40">
    <property type="match status" value="1"/>
</dbReference>
<proteinExistence type="predicted"/>
<keyword evidence="2 9" id="KW-0808">Transferase</keyword>
<evidence type="ECO:0000256" key="7">
    <source>
        <dbReference type="ARBA" id="ARBA00048117"/>
    </source>
</evidence>
<evidence type="ECO:0000256" key="1">
    <source>
        <dbReference type="ARBA" id="ARBA00012156"/>
    </source>
</evidence>
<dbReference type="SUPFAM" id="SSF53067">
    <property type="entry name" value="Actin-like ATPase domain"/>
    <property type="match status" value="1"/>
</dbReference>
<dbReference type="GO" id="GO:0046872">
    <property type="term" value="F:metal ion binding"/>
    <property type="evidence" value="ECO:0007669"/>
    <property type="project" value="UniProtKB-KW"/>
</dbReference>
<feature type="domain" description="Gcp-like" evidence="8">
    <location>
        <begin position="28"/>
        <end position="98"/>
    </location>
</feature>
<evidence type="ECO:0000256" key="4">
    <source>
        <dbReference type="ARBA" id="ARBA00022723"/>
    </source>
</evidence>
<gene>
    <name evidence="9" type="primary">tsaD_2</name>
    <name evidence="9" type="ORF">CIB43_00109</name>
</gene>
<keyword evidence="6 9" id="KW-0012">Acyltransferase</keyword>
<dbReference type="PANTHER" id="PTHR11735">
    <property type="entry name" value="TRNA N6-ADENOSINE THREONYLCARBAMOYLTRANSFERASE"/>
    <property type="match status" value="1"/>
</dbReference>
<protein>
    <recommendedName>
        <fullName evidence="1">N(6)-L-threonylcarbamoyladenine synthase</fullName>
        <ecNumber evidence="1">2.3.1.234</ecNumber>
    </recommendedName>
</protein>
<evidence type="ECO:0000259" key="8">
    <source>
        <dbReference type="Pfam" id="PF00814"/>
    </source>
</evidence>
<keyword evidence="3" id="KW-0819">tRNA processing</keyword>
<dbReference type="InterPro" id="IPR000905">
    <property type="entry name" value="Gcp-like_dom"/>
</dbReference>
<dbReference type="AlphaFoldDB" id="A0A223M920"/>
<dbReference type="GO" id="GO:0008033">
    <property type="term" value="P:tRNA processing"/>
    <property type="evidence" value="ECO:0007669"/>
    <property type="project" value="UniProtKB-KW"/>
</dbReference>
<dbReference type="Proteomes" id="UP000215452">
    <property type="component" value="Chromosome"/>
</dbReference>
<dbReference type="EC" id="2.3.1.234" evidence="1"/>
<dbReference type="InterPro" id="IPR017861">
    <property type="entry name" value="KAE1/TsaD"/>
</dbReference>
<dbReference type="EMBL" id="CP022714">
    <property type="protein sequence ID" value="ASU14024.1"/>
    <property type="molecule type" value="Genomic_DNA"/>
</dbReference>
<dbReference type="InterPro" id="IPR043129">
    <property type="entry name" value="ATPase_NBD"/>
</dbReference>
<keyword evidence="4" id="KW-0479">Metal-binding</keyword>
<dbReference type="GO" id="GO:0061711">
    <property type="term" value="F:tRNA N(6)-L-threonylcarbamoyladenine synthase activity"/>
    <property type="evidence" value="ECO:0007669"/>
    <property type="project" value="UniProtKB-EC"/>
</dbReference>